<dbReference type="InterPro" id="IPR013083">
    <property type="entry name" value="Znf_RING/FYVE/PHD"/>
</dbReference>
<reference evidence="6 7" key="1">
    <citation type="submission" date="2018-08" db="EMBL/GenBank/DDBJ databases">
        <title>Aphanomyces genome sequencing and annotation.</title>
        <authorList>
            <person name="Minardi D."/>
            <person name="Oidtmann B."/>
            <person name="Van Der Giezen M."/>
            <person name="Studholme D.J."/>
        </authorList>
    </citation>
    <scope>NUCLEOTIDE SEQUENCE [LARGE SCALE GENOMIC DNA]</scope>
    <source>
        <strain evidence="6 7">FDL457</strain>
    </source>
</reference>
<dbReference type="SUPFAM" id="SSF57850">
    <property type="entry name" value="RING/U-box"/>
    <property type="match status" value="1"/>
</dbReference>
<protein>
    <recommendedName>
        <fullName evidence="5">RING-type domain-containing protein</fullName>
    </recommendedName>
</protein>
<feature type="domain" description="RING-type" evidence="5">
    <location>
        <begin position="290"/>
        <end position="331"/>
    </location>
</feature>
<dbReference type="GO" id="GO:0005634">
    <property type="term" value="C:nucleus"/>
    <property type="evidence" value="ECO:0007669"/>
    <property type="project" value="TreeGrafter"/>
</dbReference>
<dbReference type="GO" id="GO:0006511">
    <property type="term" value="P:ubiquitin-dependent protein catabolic process"/>
    <property type="evidence" value="ECO:0007669"/>
    <property type="project" value="TreeGrafter"/>
</dbReference>
<dbReference type="AlphaFoldDB" id="A0A3R7BV87"/>
<evidence type="ECO:0000256" key="1">
    <source>
        <dbReference type="ARBA" id="ARBA00022723"/>
    </source>
</evidence>
<dbReference type="VEuPathDB" id="FungiDB:H257_11180"/>
<accession>A0A3R7BV87</accession>
<evidence type="ECO:0000313" key="6">
    <source>
        <dbReference type="EMBL" id="RHZ42688.1"/>
    </source>
</evidence>
<dbReference type="PANTHER" id="PTHR45931">
    <property type="entry name" value="SI:CH211-59O9.10"/>
    <property type="match status" value="1"/>
</dbReference>
<evidence type="ECO:0000259" key="5">
    <source>
        <dbReference type="PROSITE" id="PS50089"/>
    </source>
</evidence>
<organism evidence="6 7">
    <name type="scientific">Aphanomyces astaci</name>
    <name type="common">Crayfish plague agent</name>
    <dbReference type="NCBI Taxonomy" id="112090"/>
    <lineage>
        <taxon>Eukaryota</taxon>
        <taxon>Sar</taxon>
        <taxon>Stramenopiles</taxon>
        <taxon>Oomycota</taxon>
        <taxon>Saprolegniomycetes</taxon>
        <taxon>Saprolegniales</taxon>
        <taxon>Verrucalvaceae</taxon>
        <taxon>Aphanomyces</taxon>
    </lineage>
</organism>
<gene>
    <name evidence="6" type="ORF">DYB26_011404</name>
</gene>
<name>A0A3R7BV87_APHAT</name>
<evidence type="ECO:0000256" key="2">
    <source>
        <dbReference type="ARBA" id="ARBA00022771"/>
    </source>
</evidence>
<dbReference type="EMBL" id="QUTF01000587">
    <property type="protein sequence ID" value="RHZ42688.1"/>
    <property type="molecule type" value="Genomic_DNA"/>
</dbReference>
<dbReference type="Proteomes" id="UP000286510">
    <property type="component" value="Unassembled WGS sequence"/>
</dbReference>
<evidence type="ECO:0000256" key="4">
    <source>
        <dbReference type="PROSITE-ProRule" id="PRU00175"/>
    </source>
</evidence>
<dbReference type="Pfam" id="PF13639">
    <property type="entry name" value="zf-RING_2"/>
    <property type="match status" value="1"/>
</dbReference>
<dbReference type="InterPro" id="IPR051834">
    <property type="entry name" value="RING_finger_E3_ligase"/>
</dbReference>
<dbReference type="GO" id="GO:0061630">
    <property type="term" value="F:ubiquitin protein ligase activity"/>
    <property type="evidence" value="ECO:0007669"/>
    <property type="project" value="TreeGrafter"/>
</dbReference>
<proteinExistence type="predicted"/>
<keyword evidence="3" id="KW-0862">Zinc</keyword>
<dbReference type="InterPro" id="IPR001841">
    <property type="entry name" value="Znf_RING"/>
</dbReference>
<dbReference type="PROSITE" id="PS50089">
    <property type="entry name" value="ZF_RING_2"/>
    <property type="match status" value="1"/>
</dbReference>
<evidence type="ECO:0000256" key="3">
    <source>
        <dbReference type="ARBA" id="ARBA00022833"/>
    </source>
</evidence>
<comment type="caution">
    <text evidence="6">The sequence shown here is derived from an EMBL/GenBank/DDBJ whole genome shotgun (WGS) entry which is preliminary data.</text>
</comment>
<dbReference type="GO" id="GO:0008270">
    <property type="term" value="F:zinc ion binding"/>
    <property type="evidence" value="ECO:0007669"/>
    <property type="project" value="UniProtKB-KW"/>
</dbReference>
<keyword evidence="1" id="KW-0479">Metal-binding</keyword>
<sequence>MYPFAREYQYGIALTGEDIAMVFVSFEGFLDAVPSASSHHDHLPPPADTPSLEVVVTPGSPPKHSVKPNTSRSPLKAMDANYVVFVQDKAVTASTYALRKSHVQIAALHDNVRRCILEHPCTTFACCGPLRRLASARPPAIKSRFFDLSSDLKVDAVVTQRTWVVETFVNDLLDATTGRDLDCAAVGAARHSLHLFLDIPSRRHVHVTHTLRQLKQPQRTPRTNQNHSSNAHKLCSICLDPATPSPRHMLEPDMPVGLCDNVCSSVEPDMPVGLCDNVCSSVEPDMPVGLCDNVCSSVDNRVVVTLGCGHVFHEHCVHPWLLSHFACPVCRTSLTSSC</sequence>
<keyword evidence="2 4" id="KW-0863">Zinc-finger</keyword>
<dbReference type="PANTHER" id="PTHR45931:SF3">
    <property type="entry name" value="RING ZINC FINGER-CONTAINING PROTEIN"/>
    <property type="match status" value="1"/>
</dbReference>
<dbReference type="Gene3D" id="3.30.40.10">
    <property type="entry name" value="Zinc/RING finger domain, C3HC4 (zinc finger)"/>
    <property type="match status" value="1"/>
</dbReference>
<evidence type="ECO:0000313" key="7">
    <source>
        <dbReference type="Proteomes" id="UP000286510"/>
    </source>
</evidence>